<evidence type="ECO:0000256" key="6">
    <source>
        <dbReference type="ARBA" id="ARBA00022723"/>
    </source>
</evidence>
<dbReference type="InterPro" id="IPR003442">
    <property type="entry name" value="T6A_TsaE"/>
</dbReference>
<keyword evidence="4" id="KW-0963">Cytoplasm</keyword>
<keyword evidence="9" id="KW-0460">Magnesium</keyword>
<evidence type="ECO:0000256" key="9">
    <source>
        <dbReference type="ARBA" id="ARBA00022842"/>
    </source>
</evidence>
<proteinExistence type="inferred from homology"/>
<comment type="caution">
    <text evidence="11">The sequence shown here is derived from an EMBL/GenBank/DDBJ whole genome shotgun (WGS) entry which is preliminary data.</text>
</comment>
<keyword evidence="6" id="KW-0479">Metal-binding</keyword>
<dbReference type="SUPFAM" id="SSF52540">
    <property type="entry name" value="P-loop containing nucleoside triphosphate hydrolases"/>
    <property type="match status" value="1"/>
</dbReference>
<keyword evidence="5" id="KW-0819">tRNA processing</keyword>
<dbReference type="RefSeq" id="WP_274456821.1">
    <property type="nucleotide sequence ID" value="NZ_CP067097.1"/>
</dbReference>
<evidence type="ECO:0000256" key="4">
    <source>
        <dbReference type="ARBA" id="ARBA00022490"/>
    </source>
</evidence>
<evidence type="ECO:0000256" key="2">
    <source>
        <dbReference type="ARBA" id="ARBA00007599"/>
    </source>
</evidence>
<reference evidence="11 12" key="1">
    <citation type="submission" date="2023-07" db="EMBL/GenBank/DDBJ databases">
        <title>Genomic Encyclopedia of Type Strains, Phase IV (KMG-IV): sequencing the most valuable type-strain genomes for metagenomic binning, comparative biology and taxonomic classification.</title>
        <authorList>
            <person name="Goeker M."/>
        </authorList>
    </citation>
    <scope>NUCLEOTIDE SEQUENCE [LARGE SCALE GENOMIC DNA]</scope>
    <source>
        <strain evidence="11 12">DSM 4006</strain>
    </source>
</reference>
<dbReference type="EMBL" id="JAUSTP010000014">
    <property type="protein sequence ID" value="MDQ0190061.1"/>
    <property type="molecule type" value="Genomic_DNA"/>
</dbReference>
<dbReference type="PANTHER" id="PTHR33540:SF2">
    <property type="entry name" value="TRNA THREONYLCARBAMOYLADENOSINE BIOSYNTHESIS PROTEIN TSAE"/>
    <property type="match status" value="1"/>
</dbReference>
<evidence type="ECO:0000313" key="11">
    <source>
        <dbReference type="EMBL" id="MDQ0190061.1"/>
    </source>
</evidence>
<evidence type="ECO:0000256" key="3">
    <source>
        <dbReference type="ARBA" id="ARBA00019010"/>
    </source>
</evidence>
<sequence length="163" mass="17709">MVDDKSISISTHSSAQTRKLGAALGRLLQPGHVVLLSGELGAGKTTFTQGVAEGLGVIGEVTSPTFTLVAEYTGRIPLVHADLYRLGADAEAVWQTGLEDYLEGEAAVLIEWPEAIADDVQDALFVRIERAPMPRLDERDFLCRAKGPGSFALLDEWVKQWLF</sequence>
<keyword evidence="12" id="KW-1185">Reference proteome</keyword>
<comment type="similarity">
    <text evidence="2">Belongs to the TsaE family.</text>
</comment>
<dbReference type="Gene3D" id="3.40.50.300">
    <property type="entry name" value="P-loop containing nucleotide triphosphate hydrolases"/>
    <property type="match status" value="1"/>
</dbReference>
<name>A0ABT9XIC9_9BACL</name>
<evidence type="ECO:0000256" key="10">
    <source>
        <dbReference type="ARBA" id="ARBA00032441"/>
    </source>
</evidence>
<protein>
    <recommendedName>
        <fullName evidence="3">tRNA threonylcarbamoyladenosine biosynthesis protein TsaE</fullName>
    </recommendedName>
    <alternativeName>
        <fullName evidence="10">t(6)A37 threonylcarbamoyladenosine biosynthesis protein TsaE</fullName>
    </alternativeName>
</protein>
<dbReference type="NCBIfam" id="TIGR00150">
    <property type="entry name" value="T6A_YjeE"/>
    <property type="match status" value="1"/>
</dbReference>
<evidence type="ECO:0000256" key="7">
    <source>
        <dbReference type="ARBA" id="ARBA00022741"/>
    </source>
</evidence>
<dbReference type="PANTHER" id="PTHR33540">
    <property type="entry name" value="TRNA THREONYLCARBAMOYLADENOSINE BIOSYNTHESIS PROTEIN TSAE"/>
    <property type="match status" value="1"/>
</dbReference>
<evidence type="ECO:0000313" key="12">
    <source>
        <dbReference type="Proteomes" id="UP001232973"/>
    </source>
</evidence>
<keyword evidence="8" id="KW-0067">ATP-binding</keyword>
<evidence type="ECO:0000256" key="1">
    <source>
        <dbReference type="ARBA" id="ARBA00004496"/>
    </source>
</evidence>
<comment type="subcellular location">
    <subcellularLocation>
        <location evidence="1">Cytoplasm</location>
    </subcellularLocation>
</comment>
<dbReference type="InterPro" id="IPR027417">
    <property type="entry name" value="P-loop_NTPase"/>
</dbReference>
<dbReference type="Pfam" id="PF02367">
    <property type="entry name" value="TsaE"/>
    <property type="match status" value="1"/>
</dbReference>
<gene>
    <name evidence="11" type="ORF">J2S03_001924</name>
</gene>
<evidence type="ECO:0000256" key="5">
    <source>
        <dbReference type="ARBA" id="ARBA00022694"/>
    </source>
</evidence>
<keyword evidence="7" id="KW-0547">Nucleotide-binding</keyword>
<evidence type="ECO:0000256" key="8">
    <source>
        <dbReference type="ARBA" id="ARBA00022840"/>
    </source>
</evidence>
<dbReference type="Proteomes" id="UP001232973">
    <property type="component" value="Unassembled WGS sequence"/>
</dbReference>
<organism evidence="11 12">
    <name type="scientific">Alicyclobacillus cycloheptanicus</name>
    <dbReference type="NCBI Taxonomy" id="1457"/>
    <lineage>
        <taxon>Bacteria</taxon>
        <taxon>Bacillati</taxon>
        <taxon>Bacillota</taxon>
        <taxon>Bacilli</taxon>
        <taxon>Bacillales</taxon>
        <taxon>Alicyclobacillaceae</taxon>
        <taxon>Alicyclobacillus</taxon>
    </lineage>
</organism>
<accession>A0ABT9XIC9</accession>